<evidence type="ECO:0000313" key="7">
    <source>
        <dbReference type="Proteomes" id="UP000606490"/>
    </source>
</evidence>
<feature type="domain" description="Luciferase-like" evidence="5">
    <location>
        <begin position="14"/>
        <end position="270"/>
    </location>
</feature>
<keyword evidence="4" id="KW-0503">Monooxygenase</keyword>
<evidence type="ECO:0000256" key="3">
    <source>
        <dbReference type="ARBA" id="ARBA00023002"/>
    </source>
</evidence>
<dbReference type="RefSeq" id="WP_202826004.1">
    <property type="nucleotide sequence ID" value="NZ_JAEUXJ010000004.1"/>
</dbReference>
<dbReference type="SUPFAM" id="SSF51679">
    <property type="entry name" value="Bacterial luciferase-like"/>
    <property type="match status" value="1"/>
</dbReference>
<evidence type="ECO:0000256" key="1">
    <source>
        <dbReference type="ARBA" id="ARBA00022630"/>
    </source>
</evidence>
<keyword evidence="7" id="KW-1185">Reference proteome</keyword>
<dbReference type="NCBIfam" id="TIGR03619">
    <property type="entry name" value="F420_Rv2161c"/>
    <property type="match status" value="1"/>
</dbReference>
<dbReference type="Proteomes" id="UP000606490">
    <property type="component" value="Unassembled WGS sequence"/>
</dbReference>
<organism evidence="6 7">
    <name type="scientific">Belnapia mucosa</name>
    <dbReference type="NCBI Taxonomy" id="2804532"/>
    <lineage>
        <taxon>Bacteria</taxon>
        <taxon>Pseudomonadati</taxon>
        <taxon>Pseudomonadota</taxon>
        <taxon>Alphaproteobacteria</taxon>
        <taxon>Acetobacterales</taxon>
        <taxon>Roseomonadaceae</taxon>
        <taxon>Belnapia</taxon>
    </lineage>
</organism>
<dbReference type="Gene3D" id="3.20.20.30">
    <property type="entry name" value="Luciferase-like domain"/>
    <property type="match status" value="1"/>
</dbReference>
<keyword evidence="2" id="KW-0288">FMN</keyword>
<keyword evidence="3" id="KW-0560">Oxidoreductase</keyword>
<proteinExistence type="predicted"/>
<dbReference type="PANTHER" id="PTHR42847">
    <property type="entry name" value="ALKANESULFONATE MONOOXYGENASE"/>
    <property type="match status" value="1"/>
</dbReference>
<dbReference type="InterPro" id="IPR011251">
    <property type="entry name" value="Luciferase-like_dom"/>
</dbReference>
<dbReference type="PANTHER" id="PTHR42847:SF4">
    <property type="entry name" value="ALKANESULFONATE MONOOXYGENASE-RELATED"/>
    <property type="match status" value="1"/>
</dbReference>
<evidence type="ECO:0000259" key="5">
    <source>
        <dbReference type="Pfam" id="PF00296"/>
    </source>
</evidence>
<gene>
    <name evidence="6" type="ORF">JMJ55_13190</name>
</gene>
<dbReference type="InterPro" id="IPR050172">
    <property type="entry name" value="SsuD_RutA_monooxygenase"/>
</dbReference>
<sequence>MQIGFNMPSGGPLATPEAMTRLAQGGEALGFGYATFSDHVVIPKDIQAKYPYTDTGEFPASSRGERHEQLTQVMFAAAKTERLRLVTSVMVVPHRPALLTAKILSTIDYLSGGRLTVGIGAGWLREEFEALQAPDFAARGKVTDEYILAARELWTKEEPRFEGEFVRFAEIGFAPKPVQNPVPIWVGGESGPALRRAARLGDGWYPIGTNPSFPLDSLPRYRAAIEKLHGLVRAAGRNPKGVALAYRVQKYGPDVPAKAGDGERRLFSGAPAEIAEDLRALKALGVAGVDLTFPGETAEQALGAMRAFRDDILSKV</sequence>
<accession>A0ABS1V3L2</accession>
<reference evidence="6 7" key="1">
    <citation type="submission" date="2021-01" db="EMBL/GenBank/DDBJ databases">
        <title>Belnapia mucosa sp. nov. and Belnapia arida sp. nov., isolated from the Tabernas Desert (Almeria, Spain).</title>
        <authorList>
            <person name="Molina-Menor E."/>
            <person name="Vidal-Verdu A."/>
            <person name="Calonge A."/>
            <person name="Satari L."/>
            <person name="Pereto Magraner J."/>
            <person name="Porcar Miralles M."/>
        </authorList>
    </citation>
    <scope>NUCLEOTIDE SEQUENCE [LARGE SCALE GENOMIC DNA]</scope>
    <source>
        <strain evidence="6 7">T6</strain>
    </source>
</reference>
<keyword evidence="1" id="KW-0285">Flavoprotein</keyword>
<evidence type="ECO:0000256" key="2">
    <source>
        <dbReference type="ARBA" id="ARBA00022643"/>
    </source>
</evidence>
<dbReference type="InterPro" id="IPR036661">
    <property type="entry name" value="Luciferase-like_sf"/>
</dbReference>
<comment type="caution">
    <text evidence="6">The sequence shown here is derived from an EMBL/GenBank/DDBJ whole genome shotgun (WGS) entry which is preliminary data.</text>
</comment>
<dbReference type="EMBL" id="JAEUXJ010000004">
    <property type="protein sequence ID" value="MBL6456283.1"/>
    <property type="molecule type" value="Genomic_DNA"/>
</dbReference>
<protein>
    <submittedName>
        <fullName evidence="6">LLM class F420-dependent oxidoreductase</fullName>
    </submittedName>
</protein>
<name>A0ABS1V3L2_9PROT</name>
<dbReference type="Pfam" id="PF00296">
    <property type="entry name" value="Bac_luciferase"/>
    <property type="match status" value="1"/>
</dbReference>
<dbReference type="InterPro" id="IPR019921">
    <property type="entry name" value="Lucif-like_OxRdtase_Rv2161c"/>
</dbReference>
<evidence type="ECO:0000256" key="4">
    <source>
        <dbReference type="ARBA" id="ARBA00023033"/>
    </source>
</evidence>
<evidence type="ECO:0000313" key="6">
    <source>
        <dbReference type="EMBL" id="MBL6456283.1"/>
    </source>
</evidence>